<dbReference type="AlphaFoldDB" id="W8CBB5"/>
<dbReference type="Gene3D" id="2.60.120.200">
    <property type="match status" value="1"/>
</dbReference>
<accession>W8CBB5</accession>
<evidence type="ECO:0000313" key="6">
    <source>
        <dbReference type="Proteomes" id="UP000606786"/>
    </source>
</evidence>
<dbReference type="KEGG" id="ccat:101462912"/>
<keyword evidence="1 2" id="KW-0430">Lectin</keyword>
<dbReference type="InterPro" id="IPR001079">
    <property type="entry name" value="Galectin_CRD"/>
</dbReference>
<evidence type="ECO:0000259" key="3">
    <source>
        <dbReference type="PROSITE" id="PS51304"/>
    </source>
</evidence>
<evidence type="ECO:0000256" key="2">
    <source>
        <dbReference type="RuleBase" id="RU102079"/>
    </source>
</evidence>
<evidence type="ECO:0000256" key="1">
    <source>
        <dbReference type="ARBA" id="ARBA00022734"/>
    </source>
</evidence>
<reference evidence="5" key="1">
    <citation type="submission" date="2013-07" db="EMBL/GenBank/DDBJ databases">
        <authorList>
            <person name="Geib S."/>
        </authorList>
    </citation>
    <scope>NUCLEOTIDE SEQUENCE</scope>
</reference>
<sequence length="143" mass="16429">MTSTKFIAILPQPTQAGDKIKISGKITDNAEEFSINFANEVNEDPQSIAYHFKWDLANKTIVEDYKEDSNWMDRIDTKLDAFNGPEFTLEFSFLQDDICVYLIGEDGPNYVSQYQPKSDFQCIESVQVWGDVEKISQLTFSYN</sequence>
<dbReference type="InterPro" id="IPR013320">
    <property type="entry name" value="ConA-like_dom_sf"/>
</dbReference>
<dbReference type="GO" id="GO:0030246">
    <property type="term" value="F:carbohydrate binding"/>
    <property type="evidence" value="ECO:0007669"/>
    <property type="project" value="UniProtKB-UniRule"/>
</dbReference>
<gene>
    <name evidence="4" type="ORF">CCAP1982_LOCUS901</name>
</gene>
<reference evidence="5" key="2">
    <citation type="journal article" date="2014" name="BMC Genomics">
        <title>A genomic perspective to assessing quality of mass-reared SIT flies used in Mediterranean fruit fly (Ceratitis capitata) eradication in California.</title>
        <authorList>
            <person name="Calla B."/>
            <person name="Hall B."/>
            <person name="Hou S."/>
            <person name="Geib S.M."/>
        </authorList>
    </citation>
    <scope>NUCLEOTIDE SEQUENCE</scope>
</reference>
<feature type="domain" description="Galectin" evidence="3">
    <location>
        <begin position="6"/>
        <end position="141"/>
    </location>
</feature>
<proteinExistence type="evidence at transcript level"/>
<dbReference type="Pfam" id="PF00337">
    <property type="entry name" value="Gal-bind_lectin"/>
    <property type="match status" value="1"/>
</dbReference>
<dbReference type="OrthoDB" id="8443340at2759"/>
<reference evidence="4" key="3">
    <citation type="submission" date="2020-11" db="EMBL/GenBank/DDBJ databases">
        <authorList>
            <person name="Whitehead M."/>
        </authorList>
    </citation>
    <scope>NUCLEOTIDE SEQUENCE</scope>
    <source>
        <strain evidence="4">EGII</strain>
    </source>
</reference>
<evidence type="ECO:0000313" key="5">
    <source>
        <dbReference type="EMBL" id="JAC01585.1"/>
    </source>
</evidence>
<dbReference type="PROSITE" id="PS51304">
    <property type="entry name" value="GALECTIN"/>
    <property type="match status" value="1"/>
</dbReference>
<dbReference type="SMART" id="SM00908">
    <property type="entry name" value="Gal-bind_lectin"/>
    <property type="match status" value="1"/>
</dbReference>
<protein>
    <recommendedName>
        <fullName evidence="2">Galectin</fullName>
    </recommendedName>
</protein>
<evidence type="ECO:0000313" key="4">
    <source>
        <dbReference type="EMBL" id="CAD6992017.1"/>
    </source>
</evidence>
<dbReference type="EMBL" id="CAJHJT010000001">
    <property type="protein sequence ID" value="CAD6992017.1"/>
    <property type="molecule type" value="Genomic_DNA"/>
</dbReference>
<dbReference type="SUPFAM" id="SSF49899">
    <property type="entry name" value="Concanavalin A-like lectins/glucanases"/>
    <property type="match status" value="1"/>
</dbReference>
<name>W8CBB5_CERCA</name>
<dbReference type="EMBL" id="GAMC01004971">
    <property type="protein sequence ID" value="JAC01585.1"/>
    <property type="molecule type" value="mRNA"/>
</dbReference>
<dbReference type="Proteomes" id="UP000606786">
    <property type="component" value="Unassembled WGS sequence"/>
</dbReference>
<organism evidence="5">
    <name type="scientific">Ceratitis capitata</name>
    <name type="common">Mediterranean fruit fly</name>
    <name type="synonym">Tephritis capitata</name>
    <dbReference type="NCBI Taxonomy" id="7213"/>
    <lineage>
        <taxon>Eukaryota</taxon>
        <taxon>Metazoa</taxon>
        <taxon>Ecdysozoa</taxon>
        <taxon>Arthropoda</taxon>
        <taxon>Hexapoda</taxon>
        <taxon>Insecta</taxon>
        <taxon>Pterygota</taxon>
        <taxon>Neoptera</taxon>
        <taxon>Endopterygota</taxon>
        <taxon>Diptera</taxon>
        <taxon>Brachycera</taxon>
        <taxon>Muscomorpha</taxon>
        <taxon>Tephritoidea</taxon>
        <taxon>Tephritidae</taxon>
        <taxon>Ceratitis</taxon>
        <taxon>Ceratitis</taxon>
    </lineage>
</organism>
<keyword evidence="6" id="KW-1185">Reference proteome</keyword>